<dbReference type="SMART" id="SM00387">
    <property type="entry name" value="HATPase_c"/>
    <property type="match status" value="1"/>
</dbReference>
<evidence type="ECO:0000256" key="10">
    <source>
        <dbReference type="SAM" id="Phobius"/>
    </source>
</evidence>
<dbReference type="PANTHER" id="PTHR44936:SF10">
    <property type="entry name" value="SENSOR PROTEIN RSTB"/>
    <property type="match status" value="1"/>
</dbReference>
<dbReference type="SUPFAM" id="SSF158472">
    <property type="entry name" value="HAMP domain-like"/>
    <property type="match status" value="1"/>
</dbReference>
<keyword evidence="5" id="KW-0597">Phosphoprotein</keyword>
<dbReference type="GO" id="GO:0000155">
    <property type="term" value="F:phosphorelay sensor kinase activity"/>
    <property type="evidence" value="ECO:0007669"/>
    <property type="project" value="InterPro"/>
</dbReference>
<evidence type="ECO:0000259" key="11">
    <source>
        <dbReference type="PROSITE" id="PS50109"/>
    </source>
</evidence>
<dbReference type="Gene3D" id="1.10.287.130">
    <property type="match status" value="1"/>
</dbReference>
<dbReference type="RefSeq" id="WP_246114314.1">
    <property type="nucleotide sequence ID" value="NZ_SJPW01000002.1"/>
</dbReference>
<gene>
    <name evidence="13" type="primary">cssS</name>
    <name evidence="13" type="ORF">Poly51_14500</name>
</gene>
<dbReference type="GO" id="GO:0005524">
    <property type="term" value="F:ATP binding"/>
    <property type="evidence" value="ECO:0007669"/>
    <property type="project" value="UniProtKB-KW"/>
</dbReference>
<evidence type="ECO:0000256" key="2">
    <source>
        <dbReference type="ARBA" id="ARBA00004651"/>
    </source>
</evidence>
<keyword evidence="10" id="KW-0472">Membrane</keyword>
<keyword evidence="6 13" id="KW-0808">Transferase</keyword>
<dbReference type="Proteomes" id="UP000318288">
    <property type="component" value="Unassembled WGS sequence"/>
</dbReference>
<reference evidence="13 14" key="1">
    <citation type="submission" date="2019-02" db="EMBL/GenBank/DDBJ databases">
        <title>Deep-cultivation of Planctomycetes and their phenomic and genomic characterization uncovers novel biology.</title>
        <authorList>
            <person name="Wiegand S."/>
            <person name="Jogler M."/>
            <person name="Boedeker C."/>
            <person name="Pinto D."/>
            <person name="Vollmers J."/>
            <person name="Rivas-Marin E."/>
            <person name="Kohn T."/>
            <person name="Peeters S.H."/>
            <person name="Heuer A."/>
            <person name="Rast P."/>
            <person name="Oberbeckmann S."/>
            <person name="Bunk B."/>
            <person name="Jeske O."/>
            <person name="Meyerdierks A."/>
            <person name="Storesund J.E."/>
            <person name="Kallscheuer N."/>
            <person name="Luecker S."/>
            <person name="Lage O.M."/>
            <person name="Pohl T."/>
            <person name="Merkel B.J."/>
            <person name="Hornburger P."/>
            <person name="Mueller R.-W."/>
            <person name="Bruemmer F."/>
            <person name="Labrenz M."/>
            <person name="Spormann A.M."/>
            <person name="Op Den Camp H."/>
            <person name="Overmann J."/>
            <person name="Amann R."/>
            <person name="Jetten M.S.M."/>
            <person name="Mascher T."/>
            <person name="Medema M.H."/>
            <person name="Devos D.P."/>
            <person name="Kaster A.-K."/>
            <person name="Ovreas L."/>
            <person name="Rohde M."/>
            <person name="Galperin M.Y."/>
            <person name="Jogler C."/>
        </authorList>
    </citation>
    <scope>NUCLEOTIDE SEQUENCE [LARGE SCALE GENOMIC DNA]</scope>
    <source>
        <strain evidence="13 14">Poly51</strain>
    </source>
</reference>
<dbReference type="InterPro" id="IPR003594">
    <property type="entry name" value="HATPase_dom"/>
</dbReference>
<feature type="transmembrane region" description="Helical" evidence="10">
    <location>
        <begin position="12"/>
        <end position="34"/>
    </location>
</feature>
<name>A0A5C6FGD9_9BACT</name>
<keyword evidence="10" id="KW-1133">Transmembrane helix</keyword>
<dbReference type="InterPro" id="IPR036097">
    <property type="entry name" value="HisK_dim/P_sf"/>
</dbReference>
<feature type="domain" description="HAMP" evidence="12">
    <location>
        <begin position="178"/>
        <end position="230"/>
    </location>
</feature>
<protein>
    <recommendedName>
        <fullName evidence="3">histidine kinase</fullName>
        <ecNumber evidence="3">2.7.13.3</ecNumber>
    </recommendedName>
</protein>
<dbReference type="EMBL" id="SJPW01000002">
    <property type="protein sequence ID" value="TWU58671.1"/>
    <property type="molecule type" value="Genomic_DNA"/>
</dbReference>
<feature type="domain" description="Histidine kinase" evidence="11">
    <location>
        <begin position="247"/>
        <end position="450"/>
    </location>
</feature>
<dbReference type="Pfam" id="PF00672">
    <property type="entry name" value="HAMP"/>
    <property type="match status" value="1"/>
</dbReference>
<comment type="subcellular location">
    <subcellularLocation>
        <location evidence="2">Cell membrane</location>
        <topology evidence="2">Multi-pass membrane protein</topology>
    </subcellularLocation>
</comment>
<dbReference type="SUPFAM" id="SSF55874">
    <property type="entry name" value="ATPase domain of HSP90 chaperone/DNA topoisomerase II/histidine kinase"/>
    <property type="match status" value="1"/>
</dbReference>
<dbReference type="CDD" id="cd06225">
    <property type="entry name" value="HAMP"/>
    <property type="match status" value="1"/>
</dbReference>
<evidence type="ECO:0000313" key="14">
    <source>
        <dbReference type="Proteomes" id="UP000318288"/>
    </source>
</evidence>
<dbReference type="InterPro" id="IPR005467">
    <property type="entry name" value="His_kinase_dom"/>
</dbReference>
<accession>A0A5C6FGD9</accession>
<keyword evidence="9" id="KW-0067">ATP-binding</keyword>
<sequence>MSARPPFRSLRLRLLTPIIVSSLLAAGLVAVGSYRWGNRLAETDLENRFRGIEETLSDSNFPLNATVLGSLAKLTQTEMTGWGPTGRLRHSTLHVDPTQLPNIASTIATTVSIDDRRYRVFWFSTTGGDDRQDGIANVAVLFGEEQIDASRRRAALLPLVTGLSTIVVLTSIMLMVTSRLVRRIGVLKHRVEAVAGGDFQSTVADDGNDEIGLLGQSVDSMAAQLDRLWKQVHREQSEKVLHQVAGGMAHQLRNSLTGARMAVELHAAGCGGADDEDIRVAIHQIELSEDYVRRLLLAASGRQDRDRPMDVLVCVKDVQSSLSPMAKHLRIELNWTLIENLDGLRISDGPTWVAAITNLIHNAMQAGDDVDVHVSRIEADQIRIEVSDNGPGVADSLAADLFEPFVTSKAEGLGLGLPVVRRAAEHLGGKVSWRREHDRTVFRLDVALGAPAEPTAASNHS</sequence>
<evidence type="ECO:0000256" key="8">
    <source>
        <dbReference type="ARBA" id="ARBA00022777"/>
    </source>
</evidence>
<dbReference type="PANTHER" id="PTHR44936">
    <property type="entry name" value="SENSOR PROTEIN CREC"/>
    <property type="match status" value="1"/>
</dbReference>
<dbReference type="InterPro" id="IPR004358">
    <property type="entry name" value="Sig_transdc_His_kin-like_C"/>
</dbReference>
<evidence type="ECO:0000256" key="3">
    <source>
        <dbReference type="ARBA" id="ARBA00012438"/>
    </source>
</evidence>
<evidence type="ECO:0000256" key="6">
    <source>
        <dbReference type="ARBA" id="ARBA00022679"/>
    </source>
</evidence>
<proteinExistence type="predicted"/>
<dbReference type="GO" id="GO:0005886">
    <property type="term" value="C:plasma membrane"/>
    <property type="evidence" value="ECO:0007669"/>
    <property type="project" value="UniProtKB-SubCell"/>
</dbReference>
<dbReference type="InterPro" id="IPR036890">
    <property type="entry name" value="HATPase_C_sf"/>
</dbReference>
<dbReference type="PROSITE" id="PS50885">
    <property type="entry name" value="HAMP"/>
    <property type="match status" value="1"/>
</dbReference>
<comment type="catalytic activity">
    <reaction evidence="1">
        <text>ATP + protein L-histidine = ADP + protein N-phospho-L-histidine.</text>
        <dbReference type="EC" id="2.7.13.3"/>
    </reaction>
</comment>
<keyword evidence="7" id="KW-0547">Nucleotide-binding</keyword>
<dbReference type="PROSITE" id="PS50109">
    <property type="entry name" value="HIS_KIN"/>
    <property type="match status" value="1"/>
</dbReference>
<evidence type="ECO:0000256" key="1">
    <source>
        <dbReference type="ARBA" id="ARBA00000085"/>
    </source>
</evidence>
<keyword evidence="14" id="KW-1185">Reference proteome</keyword>
<evidence type="ECO:0000256" key="9">
    <source>
        <dbReference type="ARBA" id="ARBA00022840"/>
    </source>
</evidence>
<dbReference type="InterPro" id="IPR050980">
    <property type="entry name" value="2C_sensor_his_kinase"/>
</dbReference>
<dbReference type="AlphaFoldDB" id="A0A5C6FGD9"/>
<evidence type="ECO:0000256" key="5">
    <source>
        <dbReference type="ARBA" id="ARBA00022553"/>
    </source>
</evidence>
<dbReference type="Gene3D" id="3.30.565.10">
    <property type="entry name" value="Histidine kinase-like ATPase, C-terminal domain"/>
    <property type="match status" value="1"/>
</dbReference>
<feature type="transmembrane region" description="Helical" evidence="10">
    <location>
        <begin position="155"/>
        <end position="176"/>
    </location>
</feature>
<keyword evidence="8 13" id="KW-0418">Kinase</keyword>
<keyword evidence="10" id="KW-0812">Transmembrane</keyword>
<dbReference type="SUPFAM" id="SSF47384">
    <property type="entry name" value="Homodimeric domain of signal transducing histidine kinase"/>
    <property type="match status" value="1"/>
</dbReference>
<comment type="caution">
    <text evidence="13">The sequence shown here is derived from an EMBL/GenBank/DDBJ whole genome shotgun (WGS) entry which is preliminary data.</text>
</comment>
<keyword evidence="4" id="KW-1003">Cell membrane</keyword>
<evidence type="ECO:0000313" key="13">
    <source>
        <dbReference type="EMBL" id="TWU58671.1"/>
    </source>
</evidence>
<organism evidence="13 14">
    <name type="scientific">Rubripirellula tenax</name>
    <dbReference type="NCBI Taxonomy" id="2528015"/>
    <lineage>
        <taxon>Bacteria</taxon>
        <taxon>Pseudomonadati</taxon>
        <taxon>Planctomycetota</taxon>
        <taxon>Planctomycetia</taxon>
        <taxon>Pirellulales</taxon>
        <taxon>Pirellulaceae</taxon>
        <taxon>Rubripirellula</taxon>
    </lineage>
</organism>
<dbReference type="Pfam" id="PF02518">
    <property type="entry name" value="HATPase_c"/>
    <property type="match status" value="1"/>
</dbReference>
<dbReference type="SMART" id="SM00388">
    <property type="entry name" value="HisKA"/>
    <property type="match status" value="1"/>
</dbReference>
<evidence type="ECO:0000256" key="7">
    <source>
        <dbReference type="ARBA" id="ARBA00022741"/>
    </source>
</evidence>
<dbReference type="PRINTS" id="PR00344">
    <property type="entry name" value="BCTRLSENSOR"/>
</dbReference>
<dbReference type="SMART" id="SM00304">
    <property type="entry name" value="HAMP"/>
    <property type="match status" value="1"/>
</dbReference>
<dbReference type="InterPro" id="IPR003660">
    <property type="entry name" value="HAMP_dom"/>
</dbReference>
<evidence type="ECO:0000259" key="12">
    <source>
        <dbReference type="PROSITE" id="PS50885"/>
    </source>
</evidence>
<dbReference type="InterPro" id="IPR003661">
    <property type="entry name" value="HisK_dim/P_dom"/>
</dbReference>
<evidence type="ECO:0000256" key="4">
    <source>
        <dbReference type="ARBA" id="ARBA00022475"/>
    </source>
</evidence>
<dbReference type="EC" id="2.7.13.3" evidence="3"/>